<sequence length="158" mass="18657">MVNVVNKGLKVEILPDKNMEQVLNQNIGNARFIWNNILSRYNDLYEFFSSHDCPLNPNIRNLNAILKMLKQEYSFLREGESTSQQQVFRDLNKAFTSFFKGNAAYSKFKSKKNPKQSFRIQKNGNNIRITNRRIRLAKLGFIRYHTSKEYRKLLKSSK</sequence>
<dbReference type="Pfam" id="PF12323">
    <property type="entry name" value="HTH_OrfB_IS605"/>
    <property type="match status" value="1"/>
</dbReference>
<feature type="domain" description="Transposase putative helix-turn-helix" evidence="1">
    <location>
        <begin position="1"/>
        <end position="46"/>
    </location>
</feature>
<dbReference type="InterPro" id="IPR021027">
    <property type="entry name" value="Transposase_put_HTH"/>
</dbReference>
<evidence type="ECO:0000313" key="2">
    <source>
        <dbReference type="EMBL" id="MBE6510078.1"/>
    </source>
</evidence>
<evidence type="ECO:0000259" key="1">
    <source>
        <dbReference type="Pfam" id="PF12323"/>
    </source>
</evidence>
<dbReference type="EMBL" id="SUTF01000003">
    <property type="protein sequence ID" value="MBE6510078.1"/>
    <property type="molecule type" value="Genomic_DNA"/>
</dbReference>
<reference evidence="2" key="1">
    <citation type="submission" date="2019-04" db="EMBL/GenBank/DDBJ databases">
        <title>Evolution of Biomass-Degrading Anaerobic Consortia Revealed by Metagenomics.</title>
        <authorList>
            <person name="Peng X."/>
        </authorList>
    </citation>
    <scope>NUCLEOTIDE SEQUENCE</scope>
    <source>
        <strain evidence="2">SIG13</strain>
    </source>
</reference>
<gene>
    <name evidence="2" type="ORF">E7Z74_02230</name>
</gene>
<dbReference type="AlphaFoldDB" id="A0A8T3VNP9"/>
<protein>
    <submittedName>
        <fullName evidence="2">Transposase</fullName>
    </submittedName>
</protein>
<dbReference type="Proteomes" id="UP000713479">
    <property type="component" value="Unassembled WGS sequence"/>
</dbReference>
<feature type="non-terminal residue" evidence="2">
    <location>
        <position position="158"/>
    </location>
</feature>
<name>A0A8T3VNP9_9EURY</name>
<proteinExistence type="predicted"/>
<organism evidence="2 3">
    <name type="scientific">Methanobrevibacter millerae</name>
    <dbReference type="NCBI Taxonomy" id="230361"/>
    <lineage>
        <taxon>Archaea</taxon>
        <taxon>Methanobacteriati</taxon>
        <taxon>Methanobacteriota</taxon>
        <taxon>Methanomada group</taxon>
        <taxon>Methanobacteria</taxon>
        <taxon>Methanobacteriales</taxon>
        <taxon>Methanobacteriaceae</taxon>
        <taxon>Methanobrevibacter</taxon>
    </lineage>
</organism>
<evidence type="ECO:0000313" key="3">
    <source>
        <dbReference type="Proteomes" id="UP000713479"/>
    </source>
</evidence>
<accession>A0A8T3VNP9</accession>
<comment type="caution">
    <text evidence="2">The sequence shown here is derived from an EMBL/GenBank/DDBJ whole genome shotgun (WGS) entry which is preliminary data.</text>
</comment>